<proteinExistence type="predicted"/>
<evidence type="ECO:0000256" key="20">
    <source>
        <dbReference type="SAM" id="Coils"/>
    </source>
</evidence>
<evidence type="ECO:0000313" key="27">
    <source>
        <dbReference type="Proteomes" id="UP000494245"/>
    </source>
</evidence>
<feature type="coiled-coil region" evidence="20">
    <location>
        <begin position="115"/>
        <end position="149"/>
    </location>
</feature>
<dbReference type="Pfam" id="PF02518">
    <property type="entry name" value="HATPase_c"/>
    <property type="match status" value="2"/>
</dbReference>
<dbReference type="SUPFAM" id="SSF55874">
    <property type="entry name" value="ATPase domain of HSP90 chaperone/DNA topoisomerase II/histidine kinase"/>
    <property type="match status" value="2"/>
</dbReference>
<dbReference type="InterPro" id="IPR001789">
    <property type="entry name" value="Sig_transdc_resp-reg_receiver"/>
</dbReference>
<sequence length="894" mass="98245">MDDPKARIPTSRIVLALAIPLLAFALQWTFWAAIKPYAWFLFFPAVFFSSWAGGLPGGLAATLLSTALATFFFIAPDLKLLLQSPIGLVSIGMFMCMGVLFSLSHDRLRRANLRVAKSLAQVTEANSRIHEANQQITRLYEKTRELDELKTQFFANVSHELRTPLALILGPVENTLARRDLPEQVQRDLEMARRNAGLLHRHVDDLLDVAKLEAGSMVLNYAELDLARLIRLTASHFESLAKDNGTLLSLSFPDELPAQVDAQKCQRIVLNLLSNAFKFTPPGGRVELSLEQREGSAVLHVRDNGPGVPPDLREAVFERFRQVDGGTQRLHGGTGLGLAIVRELAQLHGGSVTLDEAPGGGAQFSVTLPLAAPPGTTMLPAPELLDEEPARQVVEEQRVHTGHKPSGSAGTSPDAPLILVAEDNPDMSMFIRSTLSPRFRVAAAEDGREALDMALALKPDLILSDVMMPGASGSWLVRELRLHPEMDDVPVVMLTAKADDALRVELLRSGAQDYVTKPFSSEELLARVEGLLRERSRHETALRAFRKRFRDTFEHAAVGIAHVAADGAVLLVNQKLCDIMGRTREQLMQAAPRDLLHPGCMEEGKRLVATLLESGQESLCLETRWLRPGDVPLWTLVTATLVRDDAGAPDYFIAVVEDIQRRKRAEEDIRHSLCEKEMLLREIHHRVKNNLQIIMSLVNLQAADTEDPKELERAETLDRRIHSMALVHEQLYRTSDFAAVDLANYIRDLAGKLAQTFDTDVGKACLEIETCPLSIGIDKAVPFGLLLNELITNAFKHAAPGRGGWTLRITLERQGSQALLAVQDSGPGFPPGFDPENQKSLGFQLVMGLVHQIAGKLAIPHCSGARVEVLFPVECFDLVSDATPEAPPEDASGA</sequence>
<dbReference type="NCBIfam" id="TIGR00229">
    <property type="entry name" value="sensory_box"/>
    <property type="match status" value="1"/>
</dbReference>
<dbReference type="GO" id="GO:0009881">
    <property type="term" value="F:photoreceptor activity"/>
    <property type="evidence" value="ECO:0007669"/>
    <property type="project" value="UniProtKB-KW"/>
</dbReference>
<feature type="transmembrane region" description="Helical" evidence="21">
    <location>
        <begin position="86"/>
        <end position="104"/>
    </location>
</feature>
<dbReference type="InterPro" id="IPR011102">
    <property type="entry name" value="Sig_transdc_His_kinase_HWE"/>
</dbReference>
<evidence type="ECO:0000256" key="4">
    <source>
        <dbReference type="ARBA" id="ARBA00022543"/>
    </source>
</evidence>
<dbReference type="Gene3D" id="1.20.120.620">
    <property type="entry name" value="Backbone structure of the membrane domain of e. Coli histidine kinase receptor kdpd"/>
    <property type="match status" value="1"/>
</dbReference>
<accession>A0A6V8LW14</accession>
<feature type="transmembrane region" description="Helical" evidence="21">
    <location>
        <begin position="54"/>
        <end position="74"/>
    </location>
</feature>
<dbReference type="InterPro" id="IPR011495">
    <property type="entry name" value="Sig_transdc_His_kin_sub2_dim/P"/>
</dbReference>
<dbReference type="SUPFAM" id="SSF47384">
    <property type="entry name" value="Homodimeric domain of signal transducing histidine kinase"/>
    <property type="match status" value="1"/>
</dbReference>
<feature type="domain" description="PAS" evidence="24">
    <location>
        <begin position="545"/>
        <end position="615"/>
    </location>
</feature>
<dbReference type="PROSITE" id="PS50110">
    <property type="entry name" value="RESPONSE_REGULATORY"/>
    <property type="match status" value="1"/>
</dbReference>
<dbReference type="CDD" id="cd00130">
    <property type="entry name" value="PAS"/>
    <property type="match status" value="1"/>
</dbReference>
<dbReference type="GO" id="GO:0016020">
    <property type="term" value="C:membrane"/>
    <property type="evidence" value="ECO:0007669"/>
    <property type="project" value="UniProtKB-SubCell"/>
</dbReference>
<dbReference type="GO" id="GO:0006355">
    <property type="term" value="P:regulation of DNA-templated transcription"/>
    <property type="evidence" value="ECO:0007669"/>
    <property type="project" value="InterPro"/>
</dbReference>
<reference evidence="26 27" key="2">
    <citation type="submission" date="2020-05" db="EMBL/GenBank/DDBJ databases">
        <title>Draft genome sequence of Desulfovibrio sp. strainFSS-1.</title>
        <authorList>
            <person name="Shimoshige H."/>
            <person name="Kobayashi H."/>
            <person name="Maekawa T."/>
        </authorList>
    </citation>
    <scope>NUCLEOTIDE SEQUENCE [LARGE SCALE GENOMIC DNA]</scope>
    <source>
        <strain evidence="26 27">SIID29052-01</strain>
    </source>
</reference>
<comment type="catalytic activity">
    <reaction evidence="1">
        <text>ATP + protein L-histidine = ADP + protein N-phospho-L-histidine.</text>
        <dbReference type="EC" id="2.7.13.3"/>
    </reaction>
</comment>
<evidence type="ECO:0000259" key="22">
    <source>
        <dbReference type="PROSITE" id="PS50109"/>
    </source>
</evidence>
<keyword evidence="27" id="KW-1185">Reference proteome</keyword>
<dbReference type="RefSeq" id="WP_173083307.1">
    <property type="nucleotide sequence ID" value="NZ_BLTE01000006.1"/>
</dbReference>
<feature type="transmembrane region" description="Helical" evidence="21">
    <location>
        <begin position="12"/>
        <end position="34"/>
    </location>
</feature>
<protein>
    <recommendedName>
        <fullName evidence="3">histidine kinase</fullName>
        <ecNumber evidence="3">2.7.13.3</ecNumber>
    </recommendedName>
</protein>
<dbReference type="InterPro" id="IPR000014">
    <property type="entry name" value="PAS"/>
</dbReference>
<evidence type="ECO:0000256" key="17">
    <source>
        <dbReference type="ARBA" id="ARBA00023136"/>
    </source>
</evidence>
<dbReference type="InterPro" id="IPR036890">
    <property type="entry name" value="HATPase_C_sf"/>
</dbReference>
<organism evidence="26 27">
    <name type="scientific">Fundidesulfovibrio magnetotacticus</name>
    <dbReference type="NCBI Taxonomy" id="2730080"/>
    <lineage>
        <taxon>Bacteria</taxon>
        <taxon>Pseudomonadati</taxon>
        <taxon>Thermodesulfobacteriota</taxon>
        <taxon>Desulfovibrionia</taxon>
        <taxon>Desulfovibrionales</taxon>
        <taxon>Desulfovibrionaceae</taxon>
        <taxon>Fundidesulfovibrio</taxon>
    </lineage>
</organism>
<dbReference type="SMART" id="SM00091">
    <property type="entry name" value="PAS"/>
    <property type="match status" value="2"/>
</dbReference>
<evidence type="ECO:0000259" key="25">
    <source>
        <dbReference type="PROSITE" id="PS50113"/>
    </source>
</evidence>
<dbReference type="InterPro" id="IPR011006">
    <property type="entry name" value="CheY-like_superfamily"/>
</dbReference>
<dbReference type="SMART" id="SM00911">
    <property type="entry name" value="HWE_HK"/>
    <property type="match status" value="1"/>
</dbReference>
<evidence type="ECO:0000313" key="26">
    <source>
        <dbReference type="EMBL" id="GFK93857.1"/>
    </source>
</evidence>
<keyword evidence="17 21" id="KW-0472">Membrane</keyword>
<gene>
    <name evidence="26" type="primary">tmoS</name>
    <name evidence="26" type="ORF">NNJEOMEG_01693</name>
</gene>
<evidence type="ECO:0000259" key="24">
    <source>
        <dbReference type="PROSITE" id="PS50112"/>
    </source>
</evidence>
<comment type="subcellular location">
    <subcellularLocation>
        <location evidence="2">Membrane</location>
        <topology evidence="2">Multi-pass membrane protein</topology>
    </subcellularLocation>
</comment>
<keyword evidence="15" id="KW-0157">Chromophore</keyword>
<dbReference type="PANTHER" id="PTHR43547">
    <property type="entry name" value="TWO-COMPONENT HISTIDINE KINASE"/>
    <property type="match status" value="1"/>
</dbReference>
<dbReference type="PROSITE" id="PS50113">
    <property type="entry name" value="PAC"/>
    <property type="match status" value="1"/>
</dbReference>
<keyword evidence="16" id="KW-0902">Two-component regulatory system</keyword>
<dbReference type="FunFam" id="3.30.565.10:FF:000006">
    <property type="entry name" value="Sensor histidine kinase WalK"/>
    <property type="match status" value="1"/>
</dbReference>
<dbReference type="Gene3D" id="1.10.287.130">
    <property type="match status" value="1"/>
</dbReference>
<evidence type="ECO:0000256" key="9">
    <source>
        <dbReference type="ARBA" id="ARBA00022679"/>
    </source>
</evidence>
<dbReference type="Pfam" id="PF00512">
    <property type="entry name" value="HisKA"/>
    <property type="match status" value="1"/>
</dbReference>
<dbReference type="InterPro" id="IPR000700">
    <property type="entry name" value="PAS-assoc_C"/>
</dbReference>
<dbReference type="InterPro" id="IPR005467">
    <property type="entry name" value="His_kinase_dom"/>
</dbReference>
<evidence type="ECO:0000256" key="15">
    <source>
        <dbReference type="ARBA" id="ARBA00022991"/>
    </source>
</evidence>
<dbReference type="Pfam" id="PF07568">
    <property type="entry name" value="HisKA_2"/>
    <property type="match status" value="1"/>
</dbReference>
<dbReference type="GO" id="GO:0000155">
    <property type="term" value="F:phosphorelay sensor kinase activity"/>
    <property type="evidence" value="ECO:0007669"/>
    <property type="project" value="InterPro"/>
</dbReference>
<dbReference type="InterPro" id="IPR004358">
    <property type="entry name" value="Sig_transdc_His_kin-like_C"/>
</dbReference>
<feature type="modified residue" description="4-aspartylphosphate" evidence="19">
    <location>
        <position position="465"/>
    </location>
</feature>
<dbReference type="GO" id="GO:0005524">
    <property type="term" value="F:ATP binding"/>
    <property type="evidence" value="ECO:0007669"/>
    <property type="project" value="UniProtKB-KW"/>
</dbReference>
<evidence type="ECO:0000256" key="14">
    <source>
        <dbReference type="ARBA" id="ARBA00022989"/>
    </source>
</evidence>
<evidence type="ECO:0000256" key="7">
    <source>
        <dbReference type="ARBA" id="ARBA00022630"/>
    </source>
</evidence>
<dbReference type="InterPro" id="IPR013767">
    <property type="entry name" value="PAS_fold"/>
</dbReference>
<feature type="domain" description="Response regulatory" evidence="23">
    <location>
        <begin position="417"/>
        <end position="532"/>
    </location>
</feature>
<dbReference type="Gene3D" id="3.30.565.10">
    <property type="entry name" value="Histidine kinase-like ATPase, C-terminal domain"/>
    <property type="match status" value="2"/>
</dbReference>
<dbReference type="InterPro" id="IPR003661">
    <property type="entry name" value="HisK_dim/P_dom"/>
</dbReference>
<dbReference type="AlphaFoldDB" id="A0A6V8LW14"/>
<keyword evidence="12 26" id="KW-0418">Kinase</keyword>
<feature type="domain" description="Histidine kinase" evidence="22">
    <location>
        <begin position="682"/>
        <end position="875"/>
    </location>
</feature>
<dbReference type="Gene3D" id="3.30.450.20">
    <property type="entry name" value="PAS domain"/>
    <property type="match status" value="1"/>
</dbReference>
<dbReference type="InterPro" id="IPR025201">
    <property type="entry name" value="KdpD_TM"/>
</dbReference>
<keyword evidence="9 26" id="KW-0808">Transferase</keyword>
<keyword evidence="14 21" id="KW-1133">Transmembrane helix</keyword>
<keyword evidence="7" id="KW-0285">Flavoprotein</keyword>
<evidence type="ECO:0000256" key="19">
    <source>
        <dbReference type="PROSITE-ProRule" id="PRU00169"/>
    </source>
</evidence>
<keyword evidence="5 19" id="KW-0597">Phosphoprotein</keyword>
<dbReference type="EMBL" id="BLTE01000006">
    <property type="protein sequence ID" value="GFK93857.1"/>
    <property type="molecule type" value="Genomic_DNA"/>
</dbReference>
<feature type="domain" description="Histidine kinase" evidence="22">
    <location>
        <begin position="156"/>
        <end position="372"/>
    </location>
</feature>
<evidence type="ECO:0000256" key="2">
    <source>
        <dbReference type="ARBA" id="ARBA00004141"/>
    </source>
</evidence>
<dbReference type="Gene3D" id="3.40.50.2300">
    <property type="match status" value="1"/>
</dbReference>
<evidence type="ECO:0000256" key="5">
    <source>
        <dbReference type="ARBA" id="ARBA00022553"/>
    </source>
</evidence>
<dbReference type="SUPFAM" id="SSF52172">
    <property type="entry name" value="CheY-like"/>
    <property type="match status" value="1"/>
</dbReference>
<keyword evidence="4" id="KW-0600">Photoreceptor protein</keyword>
<feature type="domain" description="PAC" evidence="25">
    <location>
        <begin position="619"/>
        <end position="671"/>
    </location>
</feature>
<evidence type="ECO:0000256" key="6">
    <source>
        <dbReference type="ARBA" id="ARBA00022606"/>
    </source>
</evidence>
<dbReference type="InterPro" id="IPR038318">
    <property type="entry name" value="KdpD_sf"/>
</dbReference>
<dbReference type="Proteomes" id="UP000494245">
    <property type="component" value="Unassembled WGS sequence"/>
</dbReference>
<evidence type="ECO:0000256" key="13">
    <source>
        <dbReference type="ARBA" id="ARBA00022840"/>
    </source>
</evidence>
<dbReference type="SMART" id="SM00448">
    <property type="entry name" value="REC"/>
    <property type="match status" value="1"/>
</dbReference>
<keyword evidence="18" id="KW-0675">Receptor</keyword>
<keyword evidence="6" id="KW-0716">Sensory transduction</keyword>
<dbReference type="PANTHER" id="PTHR43547:SF2">
    <property type="entry name" value="HYBRID SIGNAL TRANSDUCTION HISTIDINE KINASE C"/>
    <property type="match status" value="1"/>
</dbReference>
<comment type="caution">
    <text evidence="26">The sequence shown here is derived from an EMBL/GenBank/DDBJ whole genome shotgun (WGS) entry which is preliminary data.</text>
</comment>
<evidence type="ECO:0000259" key="23">
    <source>
        <dbReference type="PROSITE" id="PS50110"/>
    </source>
</evidence>
<dbReference type="InterPro" id="IPR036097">
    <property type="entry name" value="HisK_dim/P_sf"/>
</dbReference>
<dbReference type="PRINTS" id="PR00344">
    <property type="entry name" value="BCTRLSENSOR"/>
</dbReference>
<keyword evidence="13" id="KW-0067">ATP-binding</keyword>
<dbReference type="PROSITE" id="PS50109">
    <property type="entry name" value="HIS_KIN"/>
    <property type="match status" value="2"/>
</dbReference>
<evidence type="ECO:0000256" key="16">
    <source>
        <dbReference type="ARBA" id="ARBA00023012"/>
    </source>
</evidence>
<dbReference type="Pfam" id="PF00989">
    <property type="entry name" value="PAS"/>
    <property type="match status" value="1"/>
</dbReference>
<evidence type="ECO:0000256" key="12">
    <source>
        <dbReference type="ARBA" id="ARBA00022777"/>
    </source>
</evidence>
<dbReference type="PROSITE" id="PS50112">
    <property type="entry name" value="PAS"/>
    <property type="match status" value="1"/>
</dbReference>
<keyword evidence="8" id="KW-0288">FMN</keyword>
<evidence type="ECO:0000256" key="18">
    <source>
        <dbReference type="ARBA" id="ARBA00023170"/>
    </source>
</evidence>
<evidence type="ECO:0000256" key="1">
    <source>
        <dbReference type="ARBA" id="ARBA00000085"/>
    </source>
</evidence>
<reference evidence="26 27" key="1">
    <citation type="submission" date="2020-04" db="EMBL/GenBank/DDBJ databases">
        <authorList>
            <consortium name="Desulfovibrio sp. FSS-1 genome sequencing consortium"/>
            <person name="Shimoshige H."/>
            <person name="Kobayashi H."/>
            <person name="Maekawa T."/>
        </authorList>
    </citation>
    <scope>NUCLEOTIDE SEQUENCE [LARGE SCALE GENOMIC DNA]</scope>
    <source>
        <strain evidence="26 27">SIID29052-01</strain>
    </source>
</reference>
<dbReference type="Pfam" id="PF00072">
    <property type="entry name" value="Response_reg"/>
    <property type="match status" value="1"/>
</dbReference>
<evidence type="ECO:0000256" key="8">
    <source>
        <dbReference type="ARBA" id="ARBA00022643"/>
    </source>
</evidence>
<evidence type="ECO:0000256" key="10">
    <source>
        <dbReference type="ARBA" id="ARBA00022692"/>
    </source>
</evidence>
<dbReference type="InterPro" id="IPR035965">
    <property type="entry name" value="PAS-like_dom_sf"/>
</dbReference>
<dbReference type="Pfam" id="PF13493">
    <property type="entry name" value="DUF4118"/>
    <property type="match status" value="1"/>
</dbReference>
<dbReference type="CDD" id="cd00082">
    <property type="entry name" value="HisKA"/>
    <property type="match status" value="1"/>
</dbReference>
<dbReference type="SMART" id="SM00388">
    <property type="entry name" value="HisKA"/>
    <property type="match status" value="1"/>
</dbReference>
<dbReference type="SMART" id="SM00086">
    <property type="entry name" value="PAC"/>
    <property type="match status" value="1"/>
</dbReference>
<evidence type="ECO:0000256" key="3">
    <source>
        <dbReference type="ARBA" id="ARBA00012438"/>
    </source>
</evidence>
<name>A0A6V8LW14_9BACT</name>
<dbReference type="InterPro" id="IPR001610">
    <property type="entry name" value="PAC"/>
</dbReference>
<evidence type="ECO:0000256" key="11">
    <source>
        <dbReference type="ARBA" id="ARBA00022741"/>
    </source>
</evidence>
<dbReference type="InterPro" id="IPR003594">
    <property type="entry name" value="HATPase_dom"/>
</dbReference>
<keyword evidence="20" id="KW-0175">Coiled coil</keyword>
<dbReference type="SUPFAM" id="SSF55785">
    <property type="entry name" value="PYP-like sensor domain (PAS domain)"/>
    <property type="match status" value="1"/>
</dbReference>
<keyword evidence="10 21" id="KW-0812">Transmembrane</keyword>
<dbReference type="EC" id="2.7.13.3" evidence="3"/>
<keyword evidence="11" id="KW-0547">Nucleotide-binding</keyword>
<dbReference type="SMART" id="SM00387">
    <property type="entry name" value="HATPase_c"/>
    <property type="match status" value="2"/>
</dbReference>
<evidence type="ECO:0000256" key="21">
    <source>
        <dbReference type="SAM" id="Phobius"/>
    </source>
</evidence>